<gene>
    <name evidence="1" type="ORF">ECRASSUSDP1_LOCUS26427</name>
</gene>
<proteinExistence type="predicted"/>
<evidence type="ECO:0000313" key="1">
    <source>
        <dbReference type="EMBL" id="CAI2384887.1"/>
    </source>
</evidence>
<comment type="caution">
    <text evidence="1">The sequence shown here is derived from an EMBL/GenBank/DDBJ whole genome shotgun (WGS) entry which is preliminary data.</text>
</comment>
<keyword evidence="2" id="KW-1185">Reference proteome</keyword>
<dbReference type="EMBL" id="CAMPGE010027237">
    <property type="protein sequence ID" value="CAI2384887.1"/>
    <property type="molecule type" value="Genomic_DNA"/>
</dbReference>
<reference evidence="1" key="1">
    <citation type="submission" date="2023-07" db="EMBL/GenBank/DDBJ databases">
        <authorList>
            <consortium name="AG Swart"/>
            <person name="Singh M."/>
            <person name="Singh A."/>
            <person name="Seah K."/>
            <person name="Emmerich C."/>
        </authorList>
    </citation>
    <scope>NUCLEOTIDE SEQUENCE</scope>
    <source>
        <strain evidence="1">DP1</strain>
    </source>
</reference>
<protein>
    <submittedName>
        <fullName evidence="1">Uncharacterized protein</fullName>
    </submittedName>
</protein>
<name>A0AAD1Y8H4_EUPCR</name>
<dbReference type="AlphaFoldDB" id="A0AAD1Y8H4"/>
<accession>A0AAD1Y8H4</accession>
<sequence length="190" mass="21858">MNKQLGSKIEKSKTPTLQKHLLGHGISFINSKYDKSYFISACQDDEPDIDYYRRIIELDKNKRSVKEISKTRITYEEEKKNKMVEIAKTKKFNNDEKANTASLAPKIDSSARCMFMYKRPGTKNMFGKTNTSIVTLFPTPPAKFVPKDKEKAIAHFREKCQASTDSHDCKSLKKQNPFVFMAGYKLRNGI</sequence>
<evidence type="ECO:0000313" key="2">
    <source>
        <dbReference type="Proteomes" id="UP001295684"/>
    </source>
</evidence>
<organism evidence="1 2">
    <name type="scientific">Euplotes crassus</name>
    <dbReference type="NCBI Taxonomy" id="5936"/>
    <lineage>
        <taxon>Eukaryota</taxon>
        <taxon>Sar</taxon>
        <taxon>Alveolata</taxon>
        <taxon>Ciliophora</taxon>
        <taxon>Intramacronucleata</taxon>
        <taxon>Spirotrichea</taxon>
        <taxon>Hypotrichia</taxon>
        <taxon>Euplotida</taxon>
        <taxon>Euplotidae</taxon>
        <taxon>Moneuplotes</taxon>
    </lineage>
</organism>
<dbReference type="Proteomes" id="UP001295684">
    <property type="component" value="Unassembled WGS sequence"/>
</dbReference>